<dbReference type="InterPro" id="IPR044974">
    <property type="entry name" value="Disease_R_plants"/>
</dbReference>
<dbReference type="Proteomes" id="UP000036987">
    <property type="component" value="Unassembled WGS sequence"/>
</dbReference>
<evidence type="ECO:0000313" key="6">
    <source>
        <dbReference type="Proteomes" id="UP000036987"/>
    </source>
</evidence>
<dbReference type="SUPFAM" id="SSF52058">
    <property type="entry name" value="L domain-like"/>
    <property type="match status" value="1"/>
</dbReference>
<dbReference type="EMBL" id="LFYR01000783">
    <property type="protein sequence ID" value="KMZ69280.1"/>
    <property type="molecule type" value="Genomic_DNA"/>
</dbReference>
<feature type="non-terminal residue" evidence="5">
    <location>
        <position position="522"/>
    </location>
</feature>
<feature type="domain" description="Disease resistance protein winged helix" evidence="3">
    <location>
        <begin position="95"/>
        <end position="159"/>
    </location>
</feature>
<dbReference type="Gene3D" id="3.80.10.10">
    <property type="entry name" value="Ribonuclease Inhibitor"/>
    <property type="match status" value="1"/>
</dbReference>
<dbReference type="InterPro" id="IPR027417">
    <property type="entry name" value="P-loop_NTPase"/>
</dbReference>
<gene>
    <name evidence="5" type="ORF">ZOSMA_2195G00010</name>
</gene>
<keyword evidence="1" id="KW-0611">Plant defense</keyword>
<dbReference type="Gene3D" id="1.10.8.430">
    <property type="entry name" value="Helical domain of apoptotic protease-activating factors"/>
    <property type="match status" value="1"/>
</dbReference>
<dbReference type="GO" id="GO:0006952">
    <property type="term" value="P:defense response"/>
    <property type="evidence" value="ECO:0007669"/>
    <property type="project" value="UniProtKB-KW"/>
</dbReference>
<dbReference type="SUPFAM" id="SSF52540">
    <property type="entry name" value="P-loop containing nucleoside triphosphate hydrolases"/>
    <property type="match status" value="1"/>
</dbReference>
<name>A0A0K9PM21_ZOSMR</name>
<dbReference type="Pfam" id="PF25019">
    <property type="entry name" value="LRR_R13L1-DRL21"/>
    <property type="match status" value="1"/>
</dbReference>
<dbReference type="InterPro" id="IPR058922">
    <property type="entry name" value="WHD_DRP"/>
</dbReference>
<feature type="domain" description="R13L1/DRL21-like LRR repeat region" evidence="4">
    <location>
        <begin position="305"/>
        <end position="426"/>
    </location>
</feature>
<dbReference type="OMA" id="FICADII"/>
<evidence type="ECO:0000313" key="5">
    <source>
        <dbReference type="EMBL" id="KMZ69280.1"/>
    </source>
</evidence>
<sequence length="522" mass="60542">MKLFESLAFPTSIDQRKKPELEDMIENIVKKCNGLPLMICLIGNLLRDADGDKEKWREIITNSKEWKKDFVLDNYKISYDHLSWQQKKCFLYCSIFPKDRRIEKDELIGSWLAHGLIEDGNKKSLEGIEIECHDFLERRSLLILKYNLAWMHDLMYDLAEHIRHNEFICADIISNWVEPIVRRTFHLPLIPLEEKYRHLRVMICDQKIPNSVGYFKHLRFLSVHGQVNCFPKEICQLYHLQSLRVKFIIFSEFEFPRDIGNLKKLQHIYCSGGILNLTISIGDLISLRTLRGKIQITRFGRYCTITELTTLSSLEGTLYINGLENIETIEEAKSARLESKENIKKLTFEWKFPRENQCPEIFDNLKPSENLVNLEIINYSCSRFPNWLSDGSYLTKLTILYLRLFSCEKLPILGKFPSLRHLIIIKFDVGVWARRCKLTTSTLPSVRSPELSTPSPVGPREVFIAFTCCYWASWACTVSPVRPLVRPPVRPPGPSGPVRSMGRGPRSMARGPGAVHPPFDPH</sequence>
<dbReference type="PANTHER" id="PTHR23155:SF1205">
    <property type="entry name" value="DISEASE RESISTANCE PROTEIN RPM1"/>
    <property type="match status" value="1"/>
</dbReference>
<evidence type="ECO:0000259" key="3">
    <source>
        <dbReference type="Pfam" id="PF23559"/>
    </source>
</evidence>
<dbReference type="Gene3D" id="1.10.10.10">
    <property type="entry name" value="Winged helix-like DNA-binding domain superfamily/Winged helix DNA-binding domain"/>
    <property type="match status" value="1"/>
</dbReference>
<feature type="compositionally biased region" description="Low complexity" evidence="2">
    <location>
        <begin position="496"/>
        <end position="507"/>
    </location>
</feature>
<reference evidence="6" key="1">
    <citation type="journal article" date="2016" name="Nature">
        <title>The genome of the seagrass Zostera marina reveals angiosperm adaptation to the sea.</title>
        <authorList>
            <person name="Olsen J.L."/>
            <person name="Rouze P."/>
            <person name="Verhelst B."/>
            <person name="Lin Y.-C."/>
            <person name="Bayer T."/>
            <person name="Collen J."/>
            <person name="Dattolo E."/>
            <person name="De Paoli E."/>
            <person name="Dittami S."/>
            <person name="Maumus F."/>
            <person name="Michel G."/>
            <person name="Kersting A."/>
            <person name="Lauritano C."/>
            <person name="Lohaus R."/>
            <person name="Toepel M."/>
            <person name="Tonon T."/>
            <person name="Vanneste K."/>
            <person name="Amirebrahimi M."/>
            <person name="Brakel J."/>
            <person name="Bostroem C."/>
            <person name="Chovatia M."/>
            <person name="Grimwood J."/>
            <person name="Jenkins J.W."/>
            <person name="Jueterbock A."/>
            <person name="Mraz A."/>
            <person name="Stam W.T."/>
            <person name="Tice H."/>
            <person name="Bornberg-Bauer E."/>
            <person name="Green P.J."/>
            <person name="Pearson G.A."/>
            <person name="Procaccini G."/>
            <person name="Duarte C.M."/>
            <person name="Schmutz J."/>
            <person name="Reusch T.B.H."/>
            <person name="Van de Peer Y."/>
        </authorList>
    </citation>
    <scope>NUCLEOTIDE SEQUENCE [LARGE SCALE GENOMIC DNA]</scope>
    <source>
        <strain evidence="6">cv. Finnish</strain>
    </source>
</reference>
<organism evidence="5 6">
    <name type="scientific">Zostera marina</name>
    <name type="common">Eelgrass</name>
    <dbReference type="NCBI Taxonomy" id="29655"/>
    <lineage>
        <taxon>Eukaryota</taxon>
        <taxon>Viridiplantae</taxon>
        <taxon>Streptophyta</taxon>
        <taxon>Embryophyta</taxon>
        <taxon>Tracheophyta</taxon>
        <taxon>Spermatophyta</taxon>
        <taxon>Magnoliopsida</taxon>
        <taxon>Liliopsida</taxon>
        <taxon>Zosteraceae</taxon>
        <taxon>Zostera</taxon>
    </lineage>
</organism>
<dbReference type="OrthoDB" id="762143at2759"/>
<accession>A0A0K9PM21</accession>
<dbReference type="AlphaFoldDB" id="A0A0K9PM21"/>
<dbReference type="PANTHER" id="PTHR23155">
    <property type="entry name" value="DISEASE RESISTANCE PROTEIN RP"/>
    <property type="match status" value="1"/>
</dbReference>
<dbReference type="GO" id="GO:0043531">
    <property type="term" value="F:ADP binding"/>
    <property type="evidence" value="ECO:0007669"/>
    <property type="project" value="InterPro"/>
</dbReference>
<dbReference type="InterPro" id="IPR032675">
    <property type="entry name" value="LRR_dom_sf"/>
</dbReference>
<protein>
    <submittedName>
        <fullName evidence="5">NB-ARC domain-containing disease resistance protein</fullName>
    </submittedName>
</protein>
<keyword evidence="6" id="KW-1185">Reference proteome</keyword>
<evidence type="ECO:0000259" key="4">
    <source>
        <dbReference type="Pfam" id="PF25019"/>
    </source>
</evidence>
<comment type="caution">
    <text evidence="5">The sequence shown here is derived from an EMBL/GenBank/DDBJ whole genome shotgun (WGS) entry which is preliminary data.</text>
</comment>
<evidence type="ECO:0000256" key="2">
    <source>
        <dbReference type="SAM" id="MobiDB-lite"/>
    </source>
</evidence>
<proteinExistence type="predicted"/>
<dbReference type="InterPro" id="IPR042197">
    <property type="entry name" value="Apaf_helical"/>
</dbReference>
<dbReference type="Pfam" id="PF23559">
    <property type="entry name" value="WHD_DRP"/>
    <property type="match status" value="1"/>
</dbReference>
<dbReference type="InterPro" id="IPR056789">
    <property type="entry name" value="LRR_R13L1-DRL21"/>
</dbReference>
<feature type="region of interest" description="Disordered" evidence="2">
    <location>
        <begin position="487"/>
        <end position="522"/>
    </location>
</feature>
<dbReference type="STRING" id="29655.A0A0K9PM21"/>
<evidence type="ECO:0000256" key="1">
    <source>
        <dbReference type="ARBA" id="ARBA00022821"/>
    </source>
</evidence>
<dbReference type="InterPro" id="IPR036388">
    <property type="entry name" value="WH-like_DNA-bd_sf"/>
</dbReference>